<dbReference type="Pfam" id="PF08461">
    <property type="entry name" value="WHD_RNase_R"/>
    <property type="match status" value="1"/>
</dbReference>
<accession>A0ABU3P4Z4</accession>
<dbReference type="Proteomes" id="UP001254848">
    <property type="component" value="Unassembled WGS sequence"/>
</dbReference>
<keyword evidence="3" id="KW-0804">Transcription</keyword>
<sequence>MLSKREKLERDLLTIISDSAQPVGCGHISQILQGMGHSISEATVGRLLRDLDSQGLTDKAGFQGRSLSARGTARLDELTNRQKSIEWGIEFASSLRGHTKSQLLEVLVARRAIESELAYLAAVNRTEAAVAQLREILERQRQALDEGGGAAQEDVDFHSLIARMAGNRVLGAAIALIRQDTQLSPVLEYIRRRVKSPVYIDHQRLAEAIADGRGDSAREIMVEHINNLMKDVEKYWKLAGVKDKE</sequence>
<keyword evidence="1" id="KW-0805">Transcription regulation</keyword>
<evidence type="ECO:0000313" key="6">
    <source>
        <dbReference type="Proteomes" id="UP001254848"/>
    </source>
</evidence>
<dbReference type="SUPFAM" id="SSF48008">
    <property type="entry name" value="GntR ligand-binding domain-like"/>
    <property type="match status" value="1"/>
</dbReference>
<keyword evidence="6" id="KW-1185">Reference proteome</keyword>
<dbReference type="InterPro" id="IPR008920">
    <property type="entry name" value="TF_FadR/GntR_C"/>
</dbReference>
<feature type="domain" description="GntR C-terminal" evidence="4">
    <location>
        <begin position="105"/>
        <end position="227"/>
    </location>
</feature>
<dbReference type="Gene3D" id="1.20.120.530">
    <property type="entry name" value="GntR ligand-binding domain-like"/>
    <property type="match status" value="1"/>
</dbReference>
<gene>
    <name evidence="5" type="ORF">Q4T40_22820</name>
</gene>
<protein>
    <submittedName>
        <fullName evidence="5">FCD domain-containing protein</fullName>
    </submittedName>
</protein>
<dbReference type="InterPro" id="IPR011711">
    <property type="entry name" value="GntR_C"/>
</dbReference>
<name>A0ABU3P4Z4_9FIRM</name>
<reference evidence="5 6" key="1">
    <citation type="submission" date="2023-07" db="EMBL/GenBank/DDBJ databases">
        <title>The novel representative of Negativicutes class, Anaeroselena agilis gen. nov. sp. nov.</title>
        <authorList>
            <person name="Prokofeva M.I."/>
            <person name="Elcheninov A.G."/>
            <person name="Klyukina A."/>
            <person name="Kublanov I.V."/>
            <person name="Frolov E.N."/>
            <person name="Podosokorskaya O.A."/>
        </authorList>
    </citation>
    <scope>NUCLEOTIDE SEQUENCE [LARGE SCALE GENOMIC DNA]</scope>
    <source>
        <strain evidence="5 6">4137-cl</strain>
    </source>
</reference>
<dbReference type="InterPro" id="IPR013668">
    <property type="entry name" value="RNase_R_HTH_12"/>
</dbReference>
<dbReference type="PANTHER" id="PTHR43537:SF24">
    <property type="entry name" value="GLUCONATE OPERON TRANSCRIPTIONAL REPRESSOR"/>
    <property type="match status" value="1"/>
</dbReference>
<evidence type="ECO:0000259" key="4">
    <source>
        <dbReference type="SMART" id="SM00895"/>
    </source>
</evidence>
<evidence type="ECO:0000256" key="3">
    <source>
        <dbReference type="ARBA" id="ARBA00023163"/>
    </source>
</evidence>
<dbReference type="SMART" id="SM00895">
    <property type="entry name" value="FCD"/>
    <property type="match status" value="1"/>
</dbReference>
<dbReference type="EMBL" id="JAUOZS010000002">
    <property type="protein sequence ID" value="MDT8904078.1"/>
    <property type="molecule type" value="Genomic_DNA"/>
</dbReference>
<dbReference type="RefSeq" id="WP_413782639.1">
    <property type="nucleotide sequence ID" value="NZ_JAUOZS010000002.1"/>
</dbReference>
<dbReference type="PANTHER" id="PTHR43537">
    <property type="entry name" value="TRANSCRIPTIONAL REGULATOR, GNTR FAMILY"/>
    <property type="match status" value="1"/>
</dbReference>
<dbReference type="Pfam" id="PF07729">
    <property type="entry name" value="FCD"/>
    <property type="match status" value="1"/>
</dbReference>
<evidence type="ECO:0000256" key="1">
    <source>
        <dbReference type="ARBA" id="ARBA00023015"/>
    </source>
</evidence>
<evidence type="ECO:0000313" key="5">
    <source>
        <dbReference type="EMBL" id="MDT8904078.1"/>
    </source>
</evidence>
<comment type="caution">
    <text evidence="5">The sequence shown here is derived from an EMBL/GenBank/DDBJ whole genome shotgun (WGS) entry which is preliminary data.</text>
</comment>
<organism evidence="5 6">
    <name type="scientific">Anaeroselena agilis</name>
    <dbReference type="NCBI Taxonomy" id="3063788"/>
    <lineage>
        <taxon>Bacteria</taxon>
        <taxon>Bacillati</taxon>
        <taxon>Bacillota</taxon>
        <taxon>Negativicutes</taxon>
        <taxon>Acetonemataceae</taxon>
        <taxon>Anaeroselena</taxon>
    </lineage>
</organism>
<keyword evidence="2" id="KW-0238">DNA-binding</keyword>
<evidence type="ECO:0000256" key="2">
    <source>
        <dbReference type="ARBA" id="ARBA00023125"/>
    </source>
</evidence>
<proteinExistence type="predicted"/>